<dbReference type="AlphaFoldDB" id="M3HJW0"/>
<gene>
    <name evidence="2" type="ORF">G210_1926</name>
</gene>
<keyword evidence="3" id="KW-1185">Reference proteome</keyword>
<proteinExistence type="predicted"/>
<protein>
    <submittedName>
        <fullName evidence="2">Uncharacterized protein</fullName>
    </submittedName>
</protein>
<accession>M3HJW0</accession>
<feature type="region of interest" description="Disordered" evidence="1">
    <location>
        <begin position="64"/>
        <end position="156"/>
    </location>
</feature>
<comment type="caution">
    <text evidence="2">The sequence shown here is derived from an EMBL/GenBank/DDBJ whole genome shotgun (WGS) entry which is preliminary data.</text>
</comment>
<dbReference type="eggNOG" id="ENOG502SDCM">
    <property type="taxonomic scope" value="Eukaryota"/>
</dbReference>
<sequence length="290" mass="33336">MSTQQLSFAQTYLLASKVRSKLTKEAQSPKSSLRNLVVQANMLDNIMDYISDETKRRTEEYQAIRKSTTTTTSASVQFAPSPLRQNYKTSVTEYEIDSESDEEEEEEDEEEQSDEELLDSESPRFNGVYYEQEEEEDSDDSEGSSFYSSESDSDDYYIYSDSDEIEEDVAIEATIPRTLPITSYKSLPTINLSLDTIDEHDEEEEEYISGDELELPELADNISSSEEDDDEIEIFELNRINLSSATTYNKKSHNNTINNNDSYELSRESNQQQQPISLFKNENISLEHVF</sequence>
<dbReference type="EMBL" id="AOGT01001446">
    <property type="protein sequence ID" value="EMG47662.1"/>
    <property type="molecule type" value="Genomic_DNA"/>
</dbReference>
<organism evidence="2 3">
    <name type="scientific">Candida maltosa (strain Xu316)</name>
    <name type="common">Yeast</name>
    <dbReference type="NCBI Taxonomy" id="1245528"/>
    <lineage>
        <taxon>Eukaryota</taxon>
        <taxon>Fungi</taxon>
        <taxon>Dikarya</taxon>
        <taxon>Ascomycota</taxon>
        <taxon>Saccharomycotina</taxon>
        <taxon>Pichiomycetes</taxon>
        <taxon>Debaryomycetaceae</taxon>
        <taxon>Candida/Lodderomyces clade</taxon>
        <taxon>Candida</taxon>
    </lineage>
</organism>
<dbReference type="STRING" id="1245528.M3HJW0"/>
<dbReference type="OMA" id="HEHRTSI"/>
<name>M3HJW0_CANMX</name>
<dbReference type="PANTHER" id="PTHR36826:SF1">
    <property type="entry name" value="PROTEIN ECM13"/>
    <property type="match status" value="1"/>
</dbReference>
<evidence type="ECO:0000313" key="2">
    <source>
        <dbReference type="EMBL" id="EMG47662.1"/>
    </source>
</evidence>
<reference evidence="2 3" key="1">
    <citation type="submission" date="2013-02" db="EMBL/GenBank/DDBJ databases">
        <title>Genome sequence of Candida maltosa Xu316, a potential industrial strain for xylitol and ethanol production.</title>
        <authorList>
            <person name="Yu J."/>
            <person name="Wang Q."/>
            <person name="Geng X."/>
            <person name="Bao W."/>
            <person name="He P."/>
            <person name="Cai J."/>
        </authorList>
    </citation>
    <scope>NUCLEOTIDE SEQUENCE [LARGE SCALE GENOMIC DNA]</scope>
    <source>
        <strain evidence="3">Xu316</strain>
    </source>
</reference>
<dbReference type="Proteomes" id="UP000011777">
    <property type="component" value="Unassembled WGS sequence"/>
</dbReference>
<evidence type="ECO:0000256" key="1">
    <source>
        <dbReference type="SAM" id="MobiDB-lite"/>
    </source>
</evidence>
<dbReference type="HOGENOM" id="CLU_888512_0_0_1"/>
<feature type="compositionally biased region" description="Polar residues" evidence="1">
    <location>
        <begin position="65"/>
        <end position="92"/>
    </location>
</feature>
<feature type="compositionally biased region" description="Acidic residues" evidence="1">
    <location>
        <begin position="131"/>
        <end position="142"/>
    </location>
</feature>
<dbReference type="OrthoDB" id="5431245at2759"/>
<dbReference type="PANTHER" id="PTHR36826">
    <property type="entry name" value="PROTEIN ECM13"/>
    <property type="match status" value="1"/>
</dbReference>
<evidence type="ECO:0000313" key="3">
    <source>
        <dbReference type="Proteomes" id="UP000011777"/>
    </source>
</evidence>
<dbReference type="InterPro" id="IPR037738">
    <property type="entry name" value="Ecm13-like"/>
</dbReference>
<feature type="compositionally biased region" description="Acidic residues" evidence="1">
    <location>
        <begin position="94"/>
        <end position="119"/>
    </location>
</feature>